<feature type="compositionally biased region" description="Polar residues" evidence="1">
    <location>
        <begin position="169"/>
        <end position="178"/>
    </location>
</feature>
<evidence type="ECO:0000313" key="2">
    <source>
        <dbReference type="EMBL" id="KAK7039663.1"/>
    </source>
</evidence>
<gene>
    <name evidence="2" type="ORF">R3P38DRAFT_3181439</name>
</gene>
<sequence length="178" mass="19890">MSASLGYRASLTRTTTLHHPTAYIKQHRLLFARHAASAVIVRQRAPASSHNPPSPDVAPFRSSLPSFLFRHHALPPRRSPPLPLLPSSQTRMYRCVGRRRSLCSPTSSPFQPSRTKRRMRNLKLLGSAEQASSAPATEQKRDGTLLSSRRRAQVPAREMDGDPHARQVSCVSRGQRTR</sequence>
<dbReference type="Proteomes" id="UP001362999">
    <property type="component" value="Unassembled WGS sequence"/>
</dbReference>
<dbReference type="AlphaFoldDB" id="A0AAW0CJ19"/>
<feature type="region of interest" description="Disordered" evidence="1">
    <location>
        <begin position="126"/>
        <end position="178"/>
    </location>
</feature>
<keyword evidence="3" id="KW-1185">Reference proteome</keyword>
<name>A0AAW0CJ19_9AGAR</name>
<comment type="caution">
    <text evidence="2">The sequence shown here is derived from an EMBL/GenBank/DDBJ whole genome shotgun (WGS) entry which is preliminary data.</text>
</comment>
<evidence type="ECO:0000313" key="3">
    <source>
        <dbReference type="Proteomes" id="UP001362999"/>
    </source>
</evidence>
<reference evidence="2 3" key="1">
    <citation type="journal article" date="2024" name="J Genomics">
        <title>Draft genome sequencing and assembly of Favolaschia claudopus CIRM-BRFM 2984 isolated from oak limbs.</title>
        <authorList>
            <person name="Navarro D."/>
            <person name="Drula E."/>
            <person name="Chaduli D."/>
            <person name="Cazenave R."/>
            <person name="Ahrendt S."/>
            <person name="Wang J."/>
            <person name="Lipzen A."/>
            <person name="Daum C."/>
            <person name="Barry K."/>
            <person name="Grigoriev I.V."/>
            <person name="Favel A."/>
            <person name="Rosso M.N."/>
            <person name="Martin F."/>
        </authorList>
    </citation>
    <scope>NUCLEOTIDE SEQUENCE [LARGE SCALE GENOMIC DNA]</scope>
    <source>
        <strain evidence="2 3">CIRM-BRFM 2984</strain>
    </source>
</reference>
<protein>
    <submittedName>
        <fullName evidence="2">Uncharacterized protein</fullName>
    </submittedName>
</protein>
<dbReference type="EMBL" id="JAWWNJ010000016">
    <property type="protein sequence ID" value="KAK7039663.1"/>
    <property type="molecule type" value="Genomic_DNA"/>
</dbReference>
<organism evidence="2 3">
    <name type="scientific">Favolaschia claudopus</name>
    <dbReference type="NCBI Taxonomy" id="2862362"/>
    <lineage>
        <taxon>Eukaryota</taxon>
        <taxon>Fungi</taxon>
        <taxon>Dikarya</taxon>
        <taxon>Basidiomycota</taxon>
        <taxon>Agaricomycotina</taxon>
        <taxon>Agaricomycetes</taxon>
        <taxon>Agaricomycetidae</taxon>
        <taxon>Agaricales</taxon>
        <taxon>Marasmiineae</taxon>
        <taxon>Mycenaceae</taxon>
        <taxon>Favolaschia</taxon>
    </lineage>
</organism>
<evidence type="ECO:0000256" key="1">
    <source>
        <dbReference type="SAM" id="MobiDB-lite"/>
    </source>
</evidence>
<accession>A0AAW0CJ19</accession>
<proteinExistence type="predicted"/>